<evidence type="ECO:0000256" key="3">
    <source>
        <dbReference type="ARBA" id="ARBA00022989"/>
    </source>
</evidence>
<sequence length="377" mass="38323">MGGVYTDAAASSAAFAVALVAAVSAMGFLRRHHRRFGRFVGLPGRVAWSVAATGLGLSAFAVYPLPVGAAAACTGGETAMRLPFETSGALAGPGPWQHAAAAAGALLPLGLLLAYRYRRGVLAAVALCGLAAAGVEVLQSTALLGAYPCPYRVAAAGDVLLGAAGGLVGWLAGAAAKRRLPRSWPSAVPDLMPPGAVRRLAARLLDLAVCWYGAATIAAVAAPALEQTAWSGQFGGEERLRAAALIVLALALGAVVPLLRRDRATPGQAASYLALAAAGAPRPASRPRTLLRTALLYAPVTVLLAMGLGWWALAAGAVHASCALVRRDRAGLFDLLARTRVTTRSAAVGGMPDDLVRFVPPPDPEPPVPAGAVPVQR</sequence>
<dbReference type="InterPro" id="IPR010432">
    <property type="entry name" value="RDD"/>
</dbReference>
<name>A0A841E373_9ACTN</name>
<feature type="transmembrane region" description="Helical" evidence="5">
    <location>
        <begin position="200"/>
        <end position="222"/>
    </location>
</feature>
<reference evidence="8 9" key="1">
    <citation type="submission" date="2020-08" db="EMBL/GenBank/DDBJ databases">
        <title>Sequencing the genomes of 1000 actinobacteria strains.</title>
        <authorList>
            <person name="Klenk H.-P."/>
        </authorList>
    </citation>
    <scope>NUCLEOTIDE SEQUENCE [LARGE SCALE GENOMIC DNA]</scope>
    <source>
        <strain evidence="8 9">DSM 44593</strain>
    </source>
</reference>
<feature type="transmembrane region" description="Helical" evidence="5">
    <location>
        <begin position="153"/>
        <end position="176"/>
    </location>
</feature>
<evidence type="ECO:0000256" key="4">
    <source>
        <dbReference type="ARBA" id="ARBA00023136"/>
    </source>
</evidence>
<dbReference type="Pfam" id="PF06271">
    <property type="entry name" value="RDD"/>
    <property type="match status" value="1"/>
</dbReference>
<dbReference type="RefSeq" id="WP_184633846.1">
    <property type="nucleotide sequence ID" value="NZ_BAABKT010000005.1"/>
</dbReference>
<evidence type="ECO:0000313" key="9">
    <source>
        <dbReference type="Proteomes" id="UP000578077"/>
    </source>
</evidence>
<organism evidence="8 9">
    <name type="scientific">Streptomonospora salina</name>
    <dbReference type="NCBI Taxonomy" id="104205"/>
    <lineage>
        <taxon>Bacteria</taxon>
        <taxon>Bacillati</taxon>
        <taxon>Actinomycetota</taxon>
        <taxon>Actinomycetes</taxon>
        <taxon>Streptosporangiales</taxon>
        <taxon>Nocardiopsidaceae</taxon>
        <taxon>Streptomonospora</taxon>
    </lineage>
</organism>
<feature type="transmembrane region" description="Helical" evidence="5">
    <location>
        <begin position="12"/>
        <end position="30"/>
    </location>
</feature>
<evidence type="ECO:0008006" key="10">
    <source>
        <dbReference type="Google" id="ProtNLM"/>
    </source>
</evidence>
<evidence type="ECO:0000256" key="1">
    <source>
        <dbReference type="ARBA" id="ARBA00004141"/>
    </source>
</evidence>
<proteinExistence type="predicted"/>
<comment type="subcellular location">
    <subcellularLocation>
        <location evidence="1">Membrane</location>
        <topology evidence="1">Multi-pass membrane protein</topology>
    </subcellularLocation>
</comment>
<feature type="transmembrane region" description="Helical" evidence="5">
    <location>
        <begin position="242"/>
        <end position="259"/>
    </location>
</feature>
<evidence type="ECO:0000259" key="6">
    <source>
        <dbReference type="Pfam" id="PF04892"/>
    </source>
</evidence>
<dbReference type="AlphaFoldDB" id="A0A841E373"/>
<evidence type="ECO:0000259" key="7">
    <source>
        <dbReference type="Pfam" id="PF06271"/>
    </source>
</evidence>
<feature type="domain" description="VanZ-like" evidence="6">
    <location>
        <begin position="59"/>
        <end position="172"/>
    </location>
</feature>
<feature type="transmembrane region" description="Helical" evidence="5">
    <location>
        <begin position="122"/>
        <end position="147"/>
    </location>
</feature>
<evidence type="ECO:0000256" key="2">
    <source>
        <dbReference type="ARBA" id="ARBA00022692"/>
    </source>
</evidence>
<dbReference type="InterPro" id="IPR006976">
    <property type="entry name" value="VanZ-like"/>
</dbReference>
<protein>
    <recommendedName>
        <fullName evidence="10">VanZ-like domain-containing protein</fullName>
    </recommendedName>
</protein>
<feature type="domain" description="RDD" evidence="7">
    <location>
        <begin position="194"/>
        <end position="337"/>
    </location>
</feature>
<dbReference type="Pfam" id="PF04892">
    <property type="entry name" value="VanZ"/>
    <property type="match status" value="1"/>
</dbReference>
<keyword evidence="3 5" id="KW-1133">Transmembrane helix</keyword>
<evidence type="ECO:0000313" key="8">
    <source>
        <dbReference type="EMBL" id="MBB5997605.1"/>
    </source>
</evidence>
<dbReference type="EMBL" id="JACHLY010000001">
    <property type="protein sequence ID" value="MBB5997605.1"/>
    <property type="molecule type" value="Genomic_DNA"/>
</dbReference>
<gene>
    <name evidence="8" type="ORF">HNR25_001356</name>
</gene>
<comment type="caution">
    <text evidence="8">The sequence shown here is derived from an EMBL/GenBank/DDBJ whole genome shotgun (WGS) entry which is preliminary data.</text>
</comment>
<dbReference type="GO" id="GO:0016020">
    <property type="term" value="C:membrane"/>
    <property type="evidence" value="ECO:0007669"/>
    <property type="project" value="UniProtKB-SubCell"/>
</dbReference>
<feature type="transmembrane region" description="Helical" evidence="5">
    <location>
        <begin position="42"/>
        <end position="63"/>
    </location>
</feature>
<evidence type="ECO:0000256" key="5">
    <source>
        <dbReference type="SAM" id="Phobius"/>
    </source>
</evidence>
<keyword evidence="9" id="KW-1185">Reference proteome</keyword>
<keyword evidence="2 5" id="KW-0812">Transmembrane</keyword>
<keyword evidence="4 5" id="KW-0472">Membrane</keyword>
<feature type="transmembrane region" description="Helical" evidence="5">
    <location>
        <begin position="294"/>
        <end position="313"/>
    </location>
</feature>
<accession>A0A841E373</accession>
<feature type="transmembrane region" description="Helical" evidence="5">
    <location>
        <begin position="96"/>
        <end position="115"/>
    </location>
</feature>
<dbReference type="Proteomes" id="UP000578077">
    <property type="component" value="Unassembled WGS sequence"/>
</dbReference>